<dbReference type="InterPro" id="IPR041577">
    <property type="entry name" value="RT_RNaseH_2"/>
</dbReference>
<sequence length="222" mass="25019">MVKADILKTVIVNLFGLFEFLRMPFGLHNAAQTFQDFTDGVLHSLAFMFVNVDDILVKEIRWFPLPKSLNQYYRFLDMINIYHRFLPNSAPVIFLLTELSKSSKTNFSFPTAAVTTIEKVKILLTDCSALAYQEPEVTLTLSTDASQVAAGAVLEQRKGDVIEPLALFLHQINAHLNTLQDFQERAFGDLQGGDTFPISPRRSEIHVPHQSQAIDICSPSQF</sequence>
<dbReference type="EMBL" id="CABIJS010000709">
    <property type="protein sequence ID" value="VUZ57043.1"/>
    <property type="molecule type" value="Genomic_DNA"/>
</dbReference>
<organism evidence="3 4">
    <name type="scientific">Hymenolepis diminuta</name>
    <name type="common">Rat tapeworm</name>
    <dbReference type="NCBI Taxonomy" id="6216"/>
    <lineage>
        <taxon>Eukaryota</taxon>
        <taxon>Metazoa</taxon>
        <taxon>Spiralia</taxon>
        <taxon>Lophotrochozoa</taxon>
        <taxon>Platyhelminthes</taxon>
        <taxon>Cestoda</taxon>
        <taxon>Eucestoda</taxon>
        <taxon>Cyclophyllidea</taxon>
        <taxon>Hymenolepididae</taxon>
        <taxon>Hymenolepis</taxon>
    </lineage>
</organism>
<feature type="domain" description="Reverse transcriptase/retrotransposon-derived protein RNase H-like" evidence="2">
    <location>
        <begin position="116"/>
        <end position="174"/>
    </location>
</feature>
<keyword evidence="1" id="KW-0511">Multifunctional enzyme</keyword>
<dbReference type="GO" id="GO:0003824">
    <property type="term" value="F:catalytic activity"/>
    <property type="evidence" value="ECO:0007669"/>
    <property type="project" value="UniProtKB-KW"/>
</dbReference>
<evidence type="ECO:0000256" key="1">
    <source>
        <dbReference type="ARBA" id="ARBA00023268"/>
    </source>
</evidence>
<evidence type="ECO:0000259" key="2">
    <source>
        <dbReference type="Pfam" id="PF17919"/>
    </source>
</evidence>
<proteinExistence type="predicted"/>
<reference evidence="3 4" key="1">
    <citation type="submission" date="2019-07" db="EMBL/GenBank/DDBJ databases">
        <authorList>
            <person name="Jastrzebski P J."/>
            <person name="Paukszto L."/>
            <person name="Jastrzebski P J."/>
        </authorList>
    </citation>
    <scope>NUCLEOTIDE SEQUENCE [LARGE SCALE GENOMIC DNA]</scope>
    <source>
        <strain evidence="3 4">WMS-il1</strain>
    </source>
</reference>
<dbReference type="SUPFAM" id="SSF56672">
    <property type="entry name" value="DNA/RNA polymerases"/>
    <property type="match status" value="1"/>
</dbReference>
<evidence type="ECO:0000313" key="3">
    <source>
        <dbReference type="EMBL" id="VUZ57043.1"/>
    </source>
</evidence>
<dbReference type="PANTHER" id="PTHR37984">
    <property type="entry name" value="PROTEIN CBG26694"/>
    <property type="match status" value="1"/>
</dbReference>
<dbReference type="AlphaFoldDB" id="A0A564ZDC9"/>
<name>A0A564ZDC9_HYMDI</name>
<dbReference type="InterPro" id="IPR043128">
    <property type="entry name" value="Rev_trsase/Diguanyl_cyclase"/>
</dbReference>
<dbReference type="PANTHER" id="PTHR37984:SF5">
    <property type="entry name" value="PROTEIN NYNRIN-LIKE"/>
    <property type="match status" value="1"/>
</dbReference>
<accession>A0A564ZDC9</accession>
<protein>
    <recommendedName>
        <fullName evidence="2">Reverse transcriptase/retrotransposon-derived protein RNase H-like domain-containing protein</fullName>
    </recommendedName>
</protein>
<dbReference type="Pfam" id="PF17919">
    <property type="entry name" value="RT_RNaseH_2"/>
    <property type="match status" value="1"/>
</dbReference>
<evidence type="ECO:0000313" key="4">
    <source>
        <dbReference type="Proteomes" id="UP000321570"/>
    </source>
</evidence>
<dbReference type="InterPro" id="IPR050951">
    <property type="entry name" value="Retrovirus_Pol_polyprotein"/>
</dbReference>
<gene>
    <name evidence="3" type="ORF">WMSIL1_LOCUS14571</name>
</gene>
<dbReference type="Gene3D" id="3.30.70.270">
    <property type="match status" value="2"/>
</dbReference>
<dbReference type="InterPro" id="IPR043502">
    <property type="entry name" value="DNA/RNA_pol_sf"/>
</dbReference>
<keyword evidence="4" id="KW-1185">Reference proteome</keyword>
<dbReference type="Proteomes" id="UP000321570">
    <property type="component" value="Unassembled WGS sequence"/>
</dbReference>